<feature type="non-terminal residue" evidence="2">
    <location>
        <position position="126"/>
    </location>
</feature>
<organism evidence="2">
    <name type="scientific">Leishmania amazonensis</name>
    <dbReference type="NCBI Taxonomy" id="5659"/>
    <lineage>
        <taxon>Eukaryota</taxon>
        <taxon>Discoba</taxon>
        <taxon>Euglenozoa</taxon>
        <taxon>Kinetoplastea</taxon>
        <taxon>Metakinetoplastina</taxon>
        <taxon>Trypanosomatida</taxon>
        <taxon>Trypanosomatidae</taxon>
        <taxon>Leishmaniinae</taxon>
        <taxon>Leishmania</taxon>
    </lineage>
</organism>
<dbReference type="EMBL" id="AH013639">
    <property type="protein sequence ID" value="AAR91709.1"/>
    <property type="molecule type" value="Genomic_DNA"/>
</dbReference>
<keyword evidence="1" id="KW-1133">Transmembrane helix</keyword>
<keyword evidence="1" id="KW-0812">Transmembrane</keyword>
<evidence type="ECO:0000313" key="2">
    <source>
        <dbReference type="EMBL" id="AAR91709.1"/>
    </source>
</evidence>
<reference evidence="2" key="1">
    <citation type="journal article" date="2004" name="FEMS Microbiol. Lett.">
        <title>Characterisation of a new Leishmania META gene and genomic analysis of the META cluster.</title>
        <authorList>
            <person name="Ramos C.S."/>
            <person name="Franco F.A."/>
            <person name="Smith D.F."/>
            <person name="Uliana S.R."/>
        </authorList>
    </citation>
    <scope>NUCLEOTIDE SEQUENCE</scope>
    <source>
        <strain evidence="2">MHOM/BR/1973/M2269</strain>
    </source>
</reference>
<dbReference type="AlphaFoldDB" id="Q6T9E3"/>
<evidence type="ECO:0000256" key="1">
    <source>
        <dbReference type="SAM" id="Phobius"/>
    </source>
</evidence>
<proteinExistence type="predicted"/>
<protein>
    <recommendedName>
        <fullName evidence="3">Transmembrane protein</fullName>
    </recommendedName>
</protein>
<name>Q6T9E3_LEIAM</name>
<sequence length="126" mass="13664">MYCRGSKQSSMQNLLKCAFFPRKAPCDAAFFIVTSLGGLLGIVAALTLTSFVRVGLMIIAMSRRRFTTNLPVIVTGSFPLYCRNQATFSASSSPPFSLLFTHTRTRASENSRKCTNAAVSTTPVSP</sequence>
<accession>Q6T9E3</accession>
<feature type="transmembrane region" description="Helical" evidence="1">
    <location>
        <begin position="28"/>
        <end position="56"/>
    </location>
</feature>
<evidence type="ECO:0008006" key="3">
    <source>
        <dbReference type="Google" id="ProtNLM"/>
    </source>
</evidence>
<keyword evidence="1" id="KW-0472">Membrane</keyword>